<keyword evidence="2" id="KW-1185">Reference proteome</keyword>
<sequence length="88" mass="9957">MREVKKILQDEMDHLVGLAGNELKRAINKASASEFVGDYKLFETIIKRITVRENHDAGFTFIDGSKAKEHIACIGKTLKKCMSNRESM</sequence>
<dbReference type="EMBL" id="LSDT01000029">
    <property type="protein sequence ID" value="KXB91571.1"/>
    <property type="molecule type" value="Genomic_DNA"/>
</dbReference>
<dbReference type="RefSeq" id="WP_062485521.1">
    <property type="nucleotide sequence ID" value="NZ_KQ960941.1"/>
</dbReference>
<reference evidence="2" key="1">
    <citation type="submission" date="2016-01" db="EMBL/GenBank/DDBJ databases">
        <authorList>
            <person name="Mitreva M."/>
            <person name="Pepin K.H."/>
            <person name="Mihindukulasuriya K.A."/>
            <person name="Fulton R."/>
            <person name="Fronick C."/>
            <person name="O'Laughlin M."/>
            <person name="Miner T."/>
            <person name="Herter B."/>
            <person name="Rosa B.A."/>
            <person name="Cordes M."/>
            <person name="Tomlinson C."/>
            <person name="Wollam A."/>
            <person name="Palsikar V.B."/>
            <person name="Mardis E.R."/>
            <person name="Wilson R.K."/>
        </authorList>
    </citation>
    <scope>NUCLEOTIDE SEQUENCE [LARGE SCALE GENOMIC DNA]</scope>
    <source>
        <strain evidence="2">KA00182</strain>
    </source>
</reference>
<accession>A0A134CHA8</accession>
<dbReference type="AlphaFoldDB" id="A0A134CHA8"/>
<evidence type="ECO:0000313" key="2">
    <source>
        <dbReference type="Proteomes" id="UP000070160"/>
    </source>
</evidence>
<dbReference type="Proteomes" id="UP000070160">
    <property type="component" value="Unassembled WGS sequence"/>
</dbReference>
<proteinExistence type="predicted"/>
<organism evidence="1 2">
    <name type="scientific">Megasphaera hutchinsoni</name>
    <dbReference type="NCBI Taxonomy" id="1588748"/>
    <lineage>
        <taxon>Bacteria</taxon>
        <taxon>Bacillati</taxon>
        <taxon>Bacillota</taxon>
        <taxon>Negativicutes</taxon>
        <taxon>Veillonellales</taxon>
        <taxon>Veillonellaceae</taxon>
        <taxon>Megasphaera</taxon>
    </lineage>
</organism>
<evidence type="ECO:0000313" key="1">
    <source>
        <dbReference type="EMBL" id="KXB91571.1"/>
    </source>
</evidence>
<name>A0A134CHA8_9FIRM</name>
<comment type="caution">
    <text evidence="1">The sequence shown here is derived from an EMBL/GenBank/DDBJ whole genome shotgun (WGS) entry which is preliminary data.</text>
</comment>
<gene>
    <name evidence="1" type="ORF">HMPREF3182_00793</name>
</gene>
<protein>
    <submittedName>
        <fullName evidence="1">Uncharacterized protein</fullName>
    </submittedName>
</protein>